<evidence type="ECO:0000259" key="4">
    <source>
        <dbReference type="PROSITE" id="PS51077"/>
    </source>
</evidence>
<dbReference type="InterPro" id="IPR036390">
    <property type="entry name" value="WH_DNA-bd_sf"/>
</dbReference>
<dbReference type="GO" id="GO:0003677">
    <property type="term" value="F:DNA binding"/>
    <property type="evidence" value="ECO:0007669"/>
    <property type="project" value="UniProtKB-KW"/>
</dbReference>
<reference evidence="6 7" key="1">
    <citation type="journal article" date="2014" name="Int. J. Syst. Evol. Microbiol.">
        <title>Sneathiella chungangensis sp. nov., isolated from a marine sand, and emended description of the genus Sneathiella.</title>
        <authorList>
            <person name="Siamphan C."/>
            <person name="Kim H."/>
            <person name="Lee J.S."/>
            <person name="Kim W."/>
        </authorList>
    </citation>
    <scope>NUCLEOTIDE SEQUENCE [LARGE SCALE GENOMIC DNA]</scope>
    <source>
        <strain evidence="6 7">KCTC 32476</strain>
    </source>
</reference>
<dbReference type="PROSITE" id="PS51078">
    <property type="entry name" value="ICLR_ED"/>
    <property type="match status" value="1"/>
</dbReference>
<dbReference type="SUPFAM" id="SSF46785">
    <property type="entry name" value="Winged helix' DNA-binding domain"/>
    <property type="match status" value="1"/>
</dbReference>
<keyword evidence="2" id="KW-0238">DNA-binding</keyword>
<dbReference type="Proteomes" id="UP000445696">
    <property type="component" value="Unassembled WGS sequence"/>
</dbReference>
<feature type="domain" description="HTH iclR-type" evidence="4">
    <location>
        <begin position="13"/>
        <end position="75"/>
    </location>
</feature>
<evidence type="ECO:0000313" key="7">
    <source>
        <dbReference type="Proteomes" id="UP000445696"/>
    </source>
</evidence>
<dbReference type="InterPro" id="IPR036388">
    <property type="entry name" value="WH-like_DNA-bd_sf"/>
</dbReference>
<keyword evidence="1" id="KW-0805">Transcription regulation</keyword>
<dbReference type="PANTHER" id="PTHR30136:SF35">
    <property type="entry name" value="HTH-TYPE TRANSCRIPTIONAL REGULATOR RV1719"/>
    <property type="match status" value="1"/>
</dbReference>
<dbReference type="GO" id="GO:0003700">
    <property type="term" value="F:DNA-binding transcription factor activity"/>
    <property type="evidence" value="ECO:0007669"/>
    <property type="project" value="TreeGrafter"/>
</dbReference>
<evidence type="ECO:0000313" key="6">
    <source>
        <dbReference type="EMBL" id="MZR21819.1"/>
    </source>
</evidence>
<name>A0A845MD59_9PROT</name>
<evidence type="ECO:0000256" key="1">
    <source>
        <dbReference type="ARBA" id="ARBA00023015"/>
    </source>
</evidence>
<dbReference type="SUPFAM" id="SSF55781">
    <property type="entry name" value="GAF domain-like"/>
    <property type="match status" value="1"/>
</dbReference>
<keyword evidence="3" id="KW-0804">Transcription</keyword>
<organism evidence="6 7">
    <name type="scientific">Sneathiella chungangensis</name>
    <dbReference type="NCBI Taxonomy" id="1418234"/>
    <lineage>
        <taxon>Bacteria</taxon>
        <taxon>Pseudomonadati</taxon>
        <taxon>Pseudomonadota</taxon>
        <taxon>Alphaproteobacteria</taxon>
        <taxon>Sneathiellales</taxon>
        <taxon>Sneathiellaceae</taxon>
        <taxon>Sneathiella</taxon>
    </lineage>
</organism>
<dbReference type="AlphaFoldDB" id="A0A845MD59"/>
<dbReference type="EMBL" id="WTVA01000002">
    <property type="protein sequence ID" value="MZR21819.1"/>
    <property type="molecule type" value="Genomic_DNA"/>
</dbReference>
<sequence length="265" mass="28642">MWERGMASIVAPKGSIARAARVLDVLSLAPDGADLTEIVARSNFTKTTTFRVLASLRDVNYVYQDPASRVYRLGSKLAELARNAERIDVGALAERGMKRLAEMSEDTVFLSVPEGASAICVSRTVGAFPIRTLTLDKGDRRPLGVGAGSLALFCSLPEEQRTAMCRVNQNWLADYGVTEDDLAIAYNFFQSNGYALNKGGVVSGMSAIAVPVVTASGRLVAALAIGAINERMEQARIDDILLPGLRREARRLADRLTAFEKEQSS</sequence>
<evidence type="ECO:0000259" key="5">
    <source>
        <dbReference type="PROSITE" id="PS51078"/>
    </source>
</evidence>
<dbReference type="Gene3D" id="3.30.450.40">
    <property type="match status" value="1"/>
</dbReference>
<accession>A0A845MD59</accession>
<dbReference type="GO" id="GO:0045892">
    <property type="term" value="P:negative regulation of DNA-templated transcription"/>
    <property type="evidence" value="ECO:0007669"/>
    <property type="project" value="TreeGrafter"/>
</dbReference>
<gene>
    <name evidence="6" type="ORF">GQF03_05700</name>
</gene>
<dbReference type="Pfam" id="PF01614">
    <property type="entry name" value="IclR_C"/>
    <property type="match status" value="1"/>
</dbReference>
<evidence type="ECO:0000256" key="3">
    <source>
        <dbReference type="ARBA" id="ARBA00023163"/>
    </source>
</evidence>
<dbReference type="SMART" id="SM00346">
    <property type="entry name" value="HTH_ICLR"/>
    <property type="match status" value="1"/>
</dbReference>
<comment type="caution">
    <text evidence="6">The sequence shown here is derived from an EMBL/GenBank/DDBJ whole genome shotgun (WGS) entry which is preliminary data.</text>
</comment>
<dbReference type="InterPro" id="IPR014757">
    <property type="entry name" value="Tscrpt_reg_IclR_C"/>
</dbReference>
<proteinExistence type="predicted"/>
<protein>
    <submittedName>
        <fullName evidence="6">Helix-turn-helix domain-containing protein</fullName>
    </submittedName>
</protein>
<dbReference type="PROSITE" id="PS51077">
    <property type="entry name" value="HTH_ICLR"/>
    <property type="match status" value="1"/>
</dbReference>
<evidence type="ECO:0000256" key="2">
    <source>
        <dbReference type="ARBA" id="ARBA00023125"/>
    </source>
</evidence>
<dbReference type="Pfam" id="PF09339">
    <property type="entry name" value="HTH_IclR"/>
    <property type="match status" value="1"/>
</dbReference>
<dbReference type="InterPro" id="IPR050707">
    <property type="entry name" value="HTH_MetabolicPath_Reg"/>
</dbReference>
<keyword evidence="7" id="KW-1185">Reference proteome</keyword>
<dbReference type="InterPro" id="IPR029016">
    <property type="entry name" value="GAF-like_dom_sf"/>
</dbReference>
<dbReference type="Gene3D" id="1.10.10.10">
    <property type="entry name" value="Winged helix-like DNA-binding domain superfamily/Winged helix DNA-binding domain"/>
    <property type="match status" value="1"/>
</dbReference>
<dbReference type="PANTHER" id="PTHR30136">
    <property type="entry name" value="HELIX-TURN-HELIX TRANSCRIPTIONAL REGULATOR, ICLR FAMILY"/>
    <property type="match status" value="1"/>
</dbReference>
<feature type="domain" description="IclR-ED" evidence="5">
    <location>
        <begin position="69"/>
        <end position="258"/>
    </location>
</feature>
<dbReference type="InterPro" id="IPR005471">
    <property type="entry name" value="Tscrpt_reg_IclR_N"/>
</dbReference>